<dbReference type="EMBL" id="AP028912">
    <property type="protein sequence ID" value="BES93131.1"/>
    <property type="molecule type" value="Genomic_DNA"/>
</dbReference>
<sequence length="67" mass="7242">MSRSGSLSAARAPGVVGYSDLANEAPPAPECSWPPVTHRICSRPHRTRIRVCSGPGALWLRHLCFAM</sequence>
<dbReference type="Proteomes" id="UP001307889">
    <property type="component" value="Chromosome 4"/>
</dbReference>
<gene>
    <name evidence="1" type="ORF">NTJ_05941</name>
</gene>
<name>A0ABN7ALL2_9HEMI</name>
<reference evidence="1 2" key="1">
    <citation type="submission" date="2023-09" db="EMBL/GenBank/DDBJ databases">
        <title>Nesidiocoris tenuis whole genome shotgun sequence.</title>
        <authorList>
            <person name="Shibata T."/>
            <person name="Shimoda M."/>
            <person name="Kobayashi T."/>
            <person name="Uehara T."/>
        </authorList>
    </citation>
    <scope>NUCLEOTIDE SEQUENCE [LARGE SCALE GENOMIC DNA]</scope>
    <source>
        <strain evidence="1 2">Japan</strain>
    </source>
</reference>
<evidence type="ECO:0000313" key="1">
    <source>
        <dbReference type="EMBL" id="BES93131.1"/>
    </source>
</evidence>
<accession>A0ABN7ALL2</accession>
<keyword evidence="2" id="KW-1185">Reference proteome</keyword>
<organism evidence="1 2">
    <name type="scientific">Nesidiocoris tenuis</name>
    <dbReference type="NCBI Taxonomy" id="355587"/>
    <lineage>
        <taxon>Eukaryota</taxon>
        <taxon>Metazoa</taxon>
        <taxon>Ecdysozoa</taxon>
        <taxon>Arthropoda</taxon>
        <taxon>Hexapoda</taxon>
        <taxon>Insecta</taxon>
        <taxon>Pterygota</taxon>
        <taxon>Neoptera</taxon>
        <taxon>Paraneoptera</taxon>
        <taxon>Hemiptera</taxon>
        <taxon>Heteroptera</taxon>
        <taxon>Panheteroptera</taxon>
        <taxon>Cimicomorpha</taxon>
        <taxon>Miridae</taxon>
        <taxon>Dicyphina</taxon>
        <taxon>Nesidiocoris</taxon>
    </lineage>
</organism>
<proteinExistence type="predicted"/>
<evidence type="ECO:0000313" key="2">
    <source>
        <dbReference type="Proteomes" id="UP001307889"/>
    </source>
</evidence>
<protein>
    <submittedName>
        <fullName evidence="1">Uncharacterized protein</fullName>
    </submittedName>
</protein>